<dbReference type="Gene3D" id="2.160.20.10">
    <property type="entry name" value="Single-stranded right-handed beta-helix, Pectin lyase-like"/>
    <property type="match status" value="1"/>
</dbReference>
<evidence type="ECO:0000313" key="3">
    <source>
        <dbReference type="Proteomes" id="UP001499959"/>
    </source>
</evidence>
<dbReference type="InterPro" id="IPR011050">
    <property type="entry name" value="Pectin_lyase_fold/virulence"/>
</dbReference>
<evidence type="ECO:0008006" key="4">
    <source>
        <dbReference type="Google" id="ProtNLM"/>
    </source>
</evidence>
<keyword evidence="3" id="KW-1185">Reference proteome</keyword>
<dbReference type="InterPro" id="IPR012334">
    <property type="entry name" value="Pectin_lyas_fold"/>
</dbReference>
<keyword evidence="1" id="KW-0732">Signal</keyword>
<evidence type="ECO:0000256" key="1">
    <source>
        <dbReference type="SAM" id="SignalP"/>
    </source>
</evidence>
<dbReference type="Proteomes" id="UP001499959">
    <property type="component" value="Unassembled WGS sequence"/>
</dbReference>
<reference evidence="3" key="1">
    <citation type="journal article" date="2019" name="Int. J. Syst. Evol. Microbiol.">
        <title>The Global Catalogue of Microorganisms (GCM) 10K type strain sequencing project: providing services to taxonomists for standard genome sequencing and annotation.</title>
        <authorList>
            <consortium name="The Broad Institute Genomics Platform"/>
            <consortium name="The Broad Institute Genome Sequencing Center for Infectious Disease"/>
            <person name="Wu L."/>
            <person name="Ma J."/>
        </authorList>
    </citation>
    <scope>NUCLEOTIDE SEQUENCE [LARGE SCALE GENOMIC DNA]</scope>
    <source>
        <strain evidence="3">JCM 18204</strain>
    </source>
</reference>
<protein>
    <recommendedName>
        <fullName evidence="4">Right-handed parallel beta-helix repeat-containing protein</fullName>
    </recommendedName>
</protein>
<organism evidence="2 3">
    <name type="scientific">Lysobacter hankyongensis</name>
    <dbReference type="NCBI Taxonomy" id="1176535"/>
    <lineage>
        <taxon>Bacteria</taxon>
        <taxon>Pseudomonadati</taxon>
        <taxon>Pseudomonadota</taxon>
        <taxon>Gammaproteobacteria</taxon>
        <taxon>Lysobacterales</taxon>
        <taxon>Lysobacteraceae</taxon>
        <taxon>Lysobacter</taxon>
    </lineage>
</organism>
<name>A0ABP9AUG4_9GAMM</name>
<gene>
    <name evidence="2" type="ORF">GCM10023307_07780</name>
</gene>
<feature type="chain" id="PRO_5045825530" description="Right-handed parallel beta-helix repeat-containing protein" evidence="1">
    <location>
        <begin position="22"/>
        <end position="389"/>
    </location>
</feature>
<comment type="caution">
    <text evidence="2">The sequence shown here is derived from an EMBL/GenBank/DDBJ whole genome shotgun (WGS) entry which is preliminary data.</text>
</comment>
<dbReference type="RefSeq" id="WP_345301988.1">
    <property type="nucleotide sequence ID" value="NZ_BAABJE010000002.1"/>
</dbReference>
<feature type="signal peptide" evidence="1">
    <location>
        <begin position="1"/>
        <end position="21"/>
    </location>
</feature>
<proteinExistence type="predicted"/>
<sequence length="389" mass="40670">MKMLNTLILLCAAAMPVAVQAYPRADCIGDEGGTVVTPGSVLQNAVNAAYGTPVVLCQQARFEVSGYVTLPAYTKLQTRALPTDDALKATIFYKPGSGLPQGRAVLDANGRAGVELRNLIVDGSRSLPSIEQTTGNATKWRALIAISGQNSLMDRVRAINTVGGATIAAADDVNCSNLRITNSFIGHAGFNQSEQWADGIALYCSNAYIANNELRDVTDGAITLYGGTNTVIESNWIANSGRSAISGIIGAAAQKRTFGASFAGFSGSVVRYNLIQTADGQHITIALSAGSRMWCDAASNNPDCDMVQGLSFAYNQGSGLYGYGIAVAGMTGATIVGNNLTMTPWTNPGWTGSRAHCNGTNWYVVESGSGGTLQPGYTTRTTLGGCAWF</sequence>
<accession>A0ABP9AUG4</accession>
<dbReference type="SUPFAM" id="SSF51126">
    <property type="entry name" value="Pectin lyase-like"/>
    <property type="match status" value="1"/>
</dbReference>
<evidence type="ECO:0000313" key="2">
    <source>
        <dbReference type="EMBL" id="GAA4785562.1"/>
    </source>
</evidence>
<dbReference type="EMBL" id="BAABJE010000002">
    <property type="protein sequence ID" value="GAA4785562.1"/>
    <property type="molecule type" value="Genomic_DNA"/>
</dbReference>